<reference evidence="1" key="2">
    <citation type="journal article" date="2015" name="Fish Shellfish Immunol.">
        <title>Early steps in the European eel (Anguilla anguilla)-Vibrio vulnificus interaction in the gills: Role of the RtxA13 toxin.</title>
        <authorList>
            <person name="Callol A."/>
            <person name="Pajuelo D."/>
            <person name="Ebbesson L."/>
            <person name="Teles M."/>
            <person name="MacKenzie S."/>
            <person name="Amaro C."/>
        </authorList>
    </citation>
    <scope>NUCLEOTIDE SEQUENCE</scope>
</reference>
<reference evidence="1" key="1">
    <citation type="submission" date="2014-11" db="EMBL/GenBank/DDBJ databases">
        <authorList>
            <person name="Amaro Gonzalez C."/>
        </authorList>
    </citation>
    <scope>NUCLEOTIDE SEQUENCE</scope>
</reference>
<proteinExistence type="predicted"/>
<dbReference type="EMBL" id="GBXM01012540">
    <property type="protein sequence ID" value="JAH96037.1"/>
    <property type="molecule type" value="Transcribed_RNA"/>
</dbReference>
<protein>
    <submittedName>
        <fullName evidence="1">Uncharacterized protein</fullName>
    </submittedName>
</protein>
<organism evidence="1">
    <name type="scientific">Anguilla anguilla</name>
    <name type="common">European freshwater eel</name>
    <name type="synonym">Muraena anguilla</name>
    <dbReference type="NCBI Taxonomy" id="7936"/>
    <lineage>
        <taxon>Eukaryota</taxon>
        <taxon>Metazoa</taxon>
        <taxon>Chordata</taxon>
        <taxon>Craniata</taxon>
        <taxon>Vertebrata</taxon>
        <taxon>Euteleostomi</taxon>
        <taxon>Actinopterygii</taxon>
        <taxon>Neopterygii</taxon>
        <taxon>Teleostei</taxon>
        <taxon>Anguilliformes</taxon>
        <taxon>Anguillidae</taxon>
        <taxon>Anguilla</taxon>
    </lineage>
</organism>
<name>A0A0E9WZX1_ANGAN</name>
<dbReference type="AlphaFoldDB" id="A0A0E9WZX1"/>
<sequence>MKDSQTSALFCTAFFPLPSNKVNECRGTCKIISKVIVIFHTTVVY</sequence>
<evidence type="ECO:0000313" key="1">
    <source>
        <dbReference type="EMBL" id="JAH96037.1"/>
    </source>
</evidence>
<accession>A0A0E9WZX1</accession>